<feature type="binding site" evidence="19">
    <location>
        <position position="513"/>
    </location>
    <ligand>
        <name>ATP</name>
        <dbReference type="ChEBI" id="CHEBI:30616"/>
    </ligand>
</feature>
<dbReference type="PROSITE" id="PS00107">
    <property type="entry name" value="PROTEIN_KINASE_ATP"/>
    <property type="match status" value="1"/>
</dbReference>
<organism evidence="25">
    <name type="scientific">Fagus sylvatica</name>
    <name type="common">Beechnut</name>
    <dbReference type="NCBI Taxonomy" id="28930"/>
    <lineage>
        <taxon>Eukaryota</taxon>
        <taxon>Viridiplantae</taxon>
        <taxon>Streptophyta</taxon>
        <taxon>Embryophyta</taxon>
        <taxon>Tracheophyta</taxon>
        <taxon>Spermatophyta</taxon>
        <taxon>Magnoliopsida</taxon>
        <taxon>eudicotyledons</taxon>
        <taxon>Gunneridae</taxon>
        <taxon>Pentapetalae</taxon>
        <taxon>rosids</taxon>
        <taxon>fabids</taxon>
        <taxon>Fagales</taxon>
        <taxon>Fagaceae</taxon>
        <taxon>Fagus</taxon>
    </lineage>
</organism>
<dbReference type="Gene3D" id="2.90.10.10">
    <property type="entry name" value="Bulb-type lectin domain"/>
    <property type="match status" value="1"/>
</dbReference>
<dbReference type="SMART" id="SM00220">
    <property type="entry name" value="S_TKc"/>
    <property type="match status" value="1"/>
</dbReference>
<dbReference type="GO" id="GO:0048544">
    <property type="term" value="P:recognition of pollen"/>
    <property type="evidence" value="ECO:0007669"/>
    <property type="project" value="InterPro"/>
</dbReference>
<feature type="domain" description="Bulb-type lectin" evidence="24">
    <location>
        <begin position="38"/>
        <end position="157"/>
    </location>
</feature>
<comment type="similarity">
    <text evidence="2">In the N-terminal section; belongs to the leguminous lectin family.</text>
</comment>
<proteinExistence type="inferred from homology"/>
<evidence type="ECO:0000256" key="7">
    <source>
        <dbReference type="ARBA" id="ARBA00022692"/>
    </source>
</evidence>
<keyword evidence="14 21" id="KW-0472">Membrane</keyword>
<sequence>MNCKKFSTSKTMAVSLFLSFCFVLLSSISSTSVAKATKDTLFVGDYLQDGQTLVSSGRRFEFGFFSPGNSSNRYLGIWYKNVPLTVIWIANKDYPITDHSGVLMLTSGDGVSLNNVTHCIWNIRPKRLARSPVLQILDSGNLVLRDGTSGNDPEGYMWQSFDFPCNTLLPGMKLGWNMKTGSGWFMTSWKSADDPSRGDFVFGMENIEMPQLVLRKGWTKESRWGPWDGTRFSGSKELNANPILKSVFTFNAEEVSYTFSVTDNSILVMLVVNQQGLVQYLIWRNHTNEWIPLVNLQTDNCDRYGVCGPYGSCYKDDPECSCLEGFTPSSPQAWSIMDWSDGCTRKWELDCKNGDGFVKYEGLKLPDNSHLWTNKILSHQESTCVMWSGDLVDMRTSTEDSTEIIYIRMARKELDSIADARRKKLVEKIAIIFLAAVTVMLLVGVIGWLPGVGTSVTDYVEESAVEDLELPYFDMVTISAATNHFASDNKIGQGGFGTVYKGVLPDGQEIAVKRLSKNSGQGLEEFKNEVILIANLQHRNLVKLLGCCIQGEERMLIYEYLPNKSLDNFLFDQTRRKLLPWRKRFSIAIGVARGLLYLHQDSRLRIIHRDLKTSNILLDADMNPKISDFGVARIFGGDQTEEVTKRVIGTYGYMSPEYALSGLFSVKSDVFSFGVVLLEIISGKKNWGFSHPDHDLNLIGHQRAEDRPMVSSVVIMLRNESSELPPPKEPGFCAESSSTGIDALPGELNPHTANEVTITDLAGR</sequence>
<evidence type="ECO:0000256" key="21">
    <source>
        <dbReference type="SAM" id="Phobius"/>
    </source>
</evidence>
<evidence type="ECO:0000256" key="9">
    <source>
        <dbReference type="ARBA" id="ARBA00022734"/>
    </source>
</evidence>
<keyword evidence="11 18" id="KW-0418">Kinase</keyword>
<dbReference type="InterPro" id="IPR000719">
    <property type="entry name" value="Prot_kinase_dom"/>
</dbReference>
<evidence type="ECO:0000256" key="17">
    <source>
        <dbReference type="ARBA" id="ARBA00023180"/>
    </source>
</evidence>
<evidence type="ECO:0000256" key="4">
    <source>
        <dbReference type="ARBA" id="ARBA00022475"/>
    </source>
</evidence>
<evidence type="ECO:0000256" key="2">
    <source>
        <dbReference type="ARBA" id="ARBA00008536"/>
    </source>
</evidence>
<dbReference type="Pfam" id="PF00954">
    <property type="entry name" value="S_locus_glycop"/>
    <property type="match status" value="1"/>
</dbReference>
<evidence type="ECO:0000256" key="13">
    <source>
        <dbReference type="ARBA" id="ARBA00022989"/>
    </source>
</evidence>
<accession>A0A2N9ER84</accession>
<keyword evidence="13 21" id="KW-1133">Transmembrane helix</keyword>
<gene>
    <name evidence="25" type="ORF">FSB_LOCUS5165</name>
</gene>
<feature type="transmembrane region" description="Helical" evidence="21">
    <location>
        <begin position="429"/>
        <end position="449"/>
    </location>
</feature>
<dbReference type="PROSITE" id="PS00108">
    <property type="entry name" value="PROTEIN_KINASE_ST"/>
    <property type="match status" value="1"/>
</dbReference>
<keyword evidence="8 22" id="KW-0732">Signal</keyword>
<evidence type="ECO:0000256" key="5">
    <source>
        <dbReference type="ARBA" id="ARBA00022527"/>
    </source>
</evidence>
<feature type="domain" description="Protein kinase" evidence="23">
    <location>
        <begin position="485"/>
        <end position="764"/>
    </location>
</feature>
<keyword evidence="6 18" id="KW-0808">Transferase</keyword>
<dbReference type="InterPro" id="IPR000858">
    <property type="entry name" value="S_locus_glycoprot_dom"/>
</dbReference>
<evidence type="ECO:0000256" key="1">
    <source>
        <dbReference type="ARBA" id="ARBA00004251"/>
    </source>
</evidence>
<evidence type="ECO:0000256" key="19">
    <source>
        <dbReference type="PROSITE-ProRule" id="PRU10141"/>
    </source>
</evidence>
<dbReference type="GO" id="GO:0030246">
    <property type="term" value="F:carbohydrate binding"/>
    <property type="evidence" value="ECO:0007669"/>
    <property type="project" value="UniProtKB-KW"/>
</dbReference>
<dbReference type="CDD" id="cd00028">
    <property type="entry name" value="B_lectin"/>
    <property type="match status" value="1"/>
</dbReference>
<dbReference type="Pfam" id="PF11883">
    <property type="entry name" value="DUF3403"/>
    <property type="match status" value="1"/>
</dbReference>
<dbReference type="PROSITE" id="PS50927">
    <property type="entry name" value="BULB_LECTIN"/>
    <property type="match status" value="1"/>
</dbReference>
<dbReference type="SMART" id="SM00108">
    <property type="entry name" value="B_lectin"/>
    <property type="match status" value="1"/>
</dbReference>
<dbReference type="InterPro" id="IPR021820">
    <property type="entry name" value="S-locus_recpt_kinase_C"/>
</dbReference>
<evidence type="ECO:0000256" key="3">
    <source>
        <dbReference type="ARBA" id="ARBA00010217"/>
    </source>
</evidence>
<evidence type="ECO:0000256" key="20">
    <source>
        <dbReference type="SAM" id="MobiDB-lite"/>
    </source>
</evidence>
<dbReference type="Pfam" id="PF07714">
    <property type="entry name" value="PK_Tyr_Ser-Thr"/>
    <property type="match status" value="1"/>
</dbReference>
<dbReference type="InterPro" id="IPR001480">
    <property type="entry name" value="Bulb-type_lectin_dom"/>
</dbReference>
<evidence type="ECO:0000256" key="8">
    <source>
        <dbReference type="ARBA" id="ARBA00022729"/>
    </source>
</evidence>
<dbReference type="InterPro" id="IPR024171">
    <property type="entry name" value="SRK-like_kinase"/>
</dbReference>
<dbReference type="PANTHER" id="PTHR32444:SF185">
    <property type="entry name" value="RECEPTOR-LIKE SERINE_THREONINE-PROTEIN KINASE"/>
    <property type="match status" value="1"/>
</dbReference>
<evidence type="ECO:0000256" key="10">
    <source>
        <dbReference type="ARBA" id="ARBA00022741"/>
    </source>
</evidence>
<dbReference type="SUPFAM" id="SSF51110">
    <property type="entry name" value="alpha-D-mannose-specific plant lectins"/>
    <property type="match status" value="1"/>
</dbReference>
<dbReference type="PIRSF" id="PIRSF000641">
    <property type="entry name" value="SRK"/>
    <property type="match status" value="1"/>
</dbReference>
<comment type="similarity">
    <text evidence="3">In the C-terminal section; belongs to the protein kinase superfamily. Ser/Thr protein kinase family.</text>
</comment>
<dbReference type="FunFam" id="1.10.510.10:FF:000240">
    <property type="entry name" value="Lectin-domain containing receptor kinase A4.3"/>
    <property type="match status" value="1"/>
</dbReference>
<evidence type="ECO:0000256" key="6">
    <source>
        <dbReference type="ARBA" id="ARBA00022679"/>
    </source>
</evidence>
<evidence type="ECO:0000256" key="15">
    <source>
        <dbReference type="ARBA" id="ARBA00023157"/>
    </source>
</evidence>
<keyword evidence="15" id="KW-1015">Disulfide bond</keyword>
<evidence type="ECO:0000256" key="11">
    <source>
        <dbReference type="ARBA" id="ARBA00022777"/>
    </source>
</evidence>
<reference evidence="25" key="1">
    <citation type="submission" date="2018-02" db="EMBL/GenBank/DDBJ databases">
        <authorList>
            <person name="Cohen D.B."/>
            <person name="Kent A.D."/>
        </authorList>
    </citation>
    <scope>NUCLEOTIDE SEQUENCE</scope>
</reference>
<feature type="chain" id="PRO_5014621198" description="Receptor-like serine/threonine-protein kinase" evidence="22">
    <location>
        <begin position="37"/>
        <end position="764"/>
    </location>
</feature>
<dbReference type="InterPro" id="IPR001245">
    <property type="entry name" value="Ser-Thr/Tyr_kinase_cat_dom"/>
</dbReference>
<evidence type="ECO:0000256" key="22">
    <source>
        <dbReference type="SAM" id="SignalP"/>
    </source>
</evidence>
<keyword evidence="4" id="KW-1003">Cell membrane</keyword>
<comment type="catalytic activity">
    <reaction evidence="18">
        <text>L-threonyl-[protein] + ATP = O-phospho-L-threonyl-[protein] + ADP + H(+)</text>
        <dbReference type="Rhea" id="RHEA:46608"/>
        <dbReference type="Rhea" id="RHEA-COMP:11060"/>
        <dbReference type="Rhea" id="RHEA-COMP:11605"/>
        <dbReference type="ChEBI" id="CHEBI:15378"/>
        <dbReference type="ChEBI" id="CHEBI:30013"/>
        <dbReference type="ChEBI" id="CHEBI:30616"/>
        <dbReference type="ChEBI" id="CHEBI:61977"/>
        <dbReference type="ChEBI" id="CHEBI:456216"/>
        <dbReference type="EC" id="2.7.11.1"/>
    </reaction>
</comment>
<dbReference type="InterPro" id="IPR011009">
    <property type="entry name" value="Kinase-like_dom_sf"/>
</dbReference>
<evidence type="ECO:0000256" key="18">
    <source>
        <dbReference type="PIRNR" id="PIRNR000641"/>
    </source>
</evidence>
<dbReference type="GO" id="GO:0005524">
    <property type="term" value="F:ATP binding"/>
    <property type="evidence" value="ECO:0007669"/>
    <property type="project" value="UniProtKB-UniRule"/>
</dbReference>
<dbReference type="Pfam" id="PF01453">
    <property type="entry name" value="B_lectin"/>
    <property type="match status" value="1"/>
</dbReference>
<comment type="subcellular location">
    <subcellularLocation>
        <location evidence="1">Cell membrane</location>
        <topology evidence="1">Single-pass type I membrane protein</topology>
    </subcellularLocation>
</comment>
<dbReference type="InterPro" id="IPR008271">
    <property type="entry name" value="Ser/Thr_kinase_AS"/>
</dbReference>
<dbReference type="SUPFAM" id="SSF56112">
    <property type="entry name" value="Protein kinase-like (PK-like)"/>
    <property type="match status" value="1"/>
</dbReference>
<keyword evidence="16" id="KW-0675">Receptor</keyword>
<dbReference type="PANTHER" id="PTHR32444">
    <property type="entry name" value="BULB-TYPE LECTIN DOMAIN-CONTAINING PROTEIN"/>
    <property type="match status" value="1"/>
</dbReference>
<evidence type="ECO:0000259" key="24">
    <source>
        <dbReference type="PROSITE" id="PS50927"/>
    </source>
</evidence>
<dbReference type="Gene3D" id="3.30.200.20">
    <property type="entry name" value="Phosphorylase Kinase, domain 1"/>
    <property type="match status" value="1"/>
</dbReference>
<dbReference type="InterPro" id="IPR036426">
    <property type="entry name" value="Bulb-type_lectin_dom_sf"/>
</dbReference>
<dbReference type="GO" id="GO:0005886">
    <property type="term" value="C:plasma membrane"/>
    <property type="evidence" value="ECO:0007669"/>
    <property type="project" value="UniProtKB-SubCell"/>
</dbReference>
<dbReference type="EC" id="2.7.11.1" evidence="18"/>
<dbReference type="FunFam" id="3.30.200.20:FF:000330">
    <property type="entry name" value="G-type lectin S-receptor-like serine/threonine-protein kinase At4g03230"/>
    <property type="match status" value="1"/>
</dbReference>
<feature type="region of interest" description="Disordered" evidence="20">
    <location>
        <begin position="721"/>
        <end position="764"/>
    </location>
</feature>
<evidence type="ECO:0000259" key="23">
    <source>
        <dbReference type="PROSITE" id="PS50011"/>
    </source>
</evidence>
<dbReference type="CDD" id="cd14066">
    <property type="entry name" value="STKc_IRAK"/>
    <property type="match status" value="1"/>
</dbReference>
<dbReference type="EMBL" id="OIVN01000263">
    <property type="protein sequence ID" value="SPC77283.1"/>
    <property type="molecule type" value="Genomic_DNA"/>
</dbReference>
<evidence type="ECO:0000313" key="25">
    <source>
        <dbReference type="EMBL" id="SPC77283.1"/>
    </source>
</evidence>
<name>A0A2N9ER84_FAGSY</name>
<dbReference type="GO" id="GO:0106310">
    <property type="term" value="F:protein serine kinase activity"/>
    <property type="evidence" value="ECO:0007669"/>
    <property type="project" value="RHEA"/>
</dbReference>
<dbReference type="PROSITE" id="PS50011">
    <property type="entry name" value="PROTEIN_KINASE_DOM"/>
    <property type="match status" value="1"/>
</dbReference>
<keyword evidence="12 18" id="KW-0067">ATP-binding</keyword>
<keyword evidence="10 18" id="KW-0547">Nucleotide-binding</keyword>
<dbReference type="AlphaFoldDB" id="A0A2N9ER84"/>
<dbReference type="Gene3D" id="1.10.510.10">
    <property type="entry name" value="Transferase(Phosphotransferase) domain 1"/>
    <property type="match status" value="1"/>
</dbReference>
<comment type="catalytic activity">
    <reaction evidence="18">
        <text>L-seryl-[protein] + ATP = O-phospho-L-seryl-[protein] + ADP + H(+)</text>
        <dbReference type="Rhea" id="RHEA:17989"/>
        <dbReference type="Rhea" id="RHEA-COMP:9863"/>
        <dbReference type="Rhea" id="RHEA-COMP:11604"/>
        <dbReference type="ChEBI" id="CHEBI:15378"/>
        <dbReference type="ChEBI" id="CHEBI:29999"/>
        <dbReference type="ChEBI" id="CHEBI:30616"/>
        <dbReference type="ChEBI" id="CHEBI:83421"/>
        <dbReference type="ChEBI" id="CHEBI:456216"/>
        <dbReference type="EC" id="2.7.11.1"/>
    </reaction>
</comment>
<keyword evidence="5 18" id="KW-0723">Serine/threonine-protein kinase</keyword>
<evidence type="ECO:0000256" key="14">
    <source>
        <dbReference type="ARBA" id="ARBA00023136"/>
    </source>
</evidence>
<dbReference type="GO" id="GO:0002229">
    <property type="term" value="P:defense response to oomycetes"/>
    <property type="evidence" value="ECO:0007669"/>
    <property type="project" value="UniProtKB-ARBA"/>
</dbReference>
<protein>
    <recommendedName>
        <fullName evidence="18">Receptor-like serine/threonine-protein kinase</fullName>
        <ecNumber evidence="18">2.7.11.1</ecNumber>
    </recommendedName>
</protein>
<evidence type="ECO:0000256" key="16">
    <source>
        <dbReference type="ARBA" id="ARBA00023170"/>
    </source>
</evidence>
<comment type="similarity">
    <text evidence="18">Belongs to the protein kinase superfamily. Ser/Thr protein kinase family.</text>
</comment>
<keyword evidence="7 21" id="KW-0812">Transmembrane</keyword>
<keyword evidence="17" id="KW-0325">Glycoprotein</keyword>
<evidence type="ECO:0000256" key="12">
    <source>
        <dbReference type="ARBA" id="ARBA00022840"/>
    </source>
</evidence>
<dbReference type="InterPro" id="IPR017441">
    <property type="entry name" value="Protein_kinase_ATP_BS"/>
</dbReference>
<keyword evidence="9" id="KW-0430">Lectin</keyword>
<feature type="signal peptide" evidence="22">
    <location>
        <begin position="1"/>
        <end position="36"/>
    </location>
</feature>
<dbReference type="GO" id="GO:0004674">
    <property type="term" value="F:protein serine/threonine kinase activity"/>
    <property type="evidence" value="ECO:0007669"/>
    <property type="project" value="UniProtKB-KW"/>
</dbReference>